<dbReference type="OrthoDB" id="3530648at2759"/>
<dbReference type="PANTHER" id="PTHR35910:SF1">
    <property type="entry name" value="2EXR DOMAIN-CONTAINING PROTEIN"/>
    <property type="match status" value="1"/>
</dbReference>
<dbReference type="AlphaFoldDB" id="A0A1L7X5A0"/>
<reference evidence="2 3" key="1">
    <citation type="submission" date="2016-03" db="EMBL/GenBank/DDBJ databases">
        <authorList>
            <person name="Ploux O."/>
        </authorList>
    </citation>
    <scope>NUCLEOTIDE SEQUENCE [LARGE SCALE GENOMIC DNA]</scope>
    <source>
        <strain evidence="2 3">UAMH 11012</strain>
    </source>
</reference>
<feature type="domain" description="2EXR" evidence="1">
    <location>
        <begin position="129"/>
        <end position="236"/>
    </location>
</feature>
<evidence type="ECO:0000313" key="3">
    <source>
        <dbReference type="Proteomes" id="UP000184330"/>
    </source>
</evidence>
<dbReference type="InterPro" id="IPR045518">
    <property type="entry name" value="2EXR"/>
</dbReference>
<keyword evidence="3" id="KW-1185">Reference proteome</keyword>
<dbReference type="Proteomes" id="UP000184330">
    <property type="component" value="Unassembled WGS sequence"/>
</dbReference>
<accession>A0A1L7X5A0</accession>
<protein>
    <recommendedName>
        <fullName evidence="1">2EXR domain-containing protein</fullName>
    </recommendedName>
</protein>
<evidence type="ECO:0000259" key="1">
    <source>
        <dbReference type="Pfam" id="PF20150"/>
    </source>
</evidence>
<dbReference type="Pfam" id="PF20150">
    <property type="entry name" value="2EXR"/>
    <property type="match status" value="1"/>
</dbReference>
<dbReference type="PANTHER" id="PTHR35910">
    <property type="entry name" value="2EXR DOMAIN-CONTAINING PROTEIN"/>
    <property type="match status" value="1"/>
</dbReference>
<dbReference type="EMBL" id="FJOG01000015">
    <property type="protein sequence ID" value="CZR60199.1"/>
    <property type="molecule type" value="Genomic_DNA"/>
</dbReference>
<name>A0A1L7X5A0_9HELO</name>
<evidence type="ECO:0000313" key="2">
    <source>
        <dbReference type="EMBL" id="CZR60199.1"/>
    </source>
</evidence>
<gene>
    <name evidence="2" type="ORF">PAC_10095</name>
</gene>
<sequence length="375" mass="43374">MAGCSSGDLQIEVEQSCAFRFATSSFENQTPSTDLATSDPFFLNILFPNTLSCHPPKVPFILGQLQSLKMYQTTLKWTSNSLTLKKRYDPRTYTPEEATKSLALLTFELPDPSQSLAVQSLSSQSATIFHRFSELPFEIRTIIFKLCLPGRRVHNLAPYSLAACDPQCPGCNKDWDFRPRGPSPPVTLSINQESRNITLEKYFVIFQKDTGYVKMDNRGNVVEHERALIINPEIDHVWVEFRHLLDDKDRFKEAYEQAVECFEKIQSLELRNFSWCQVIHPDTLGQLVQRFESCDGGILKYFEELEELRLVATNKHPKEEMEAAIEAIRDGVEYEMMSDFFGQVGRSYPEIIFYAWRGIRVRSDEEYEWEELIEE</sequence>
<proteinExistence type="predicted"/>
<organism evidence="2 3">
    <name type="scientific">Phialocephala subalpina</name>
    <dbReference type="NCBI Taxonomy" id="576137"/>
    <lineage>
        <taxon>Eukaryota</taxon>
        <taxon>Fungi</taxon>
        <taxon>Dikarya</taxon>
        <taxon>Ascomycota</taxon>
        <taxon>Pezizomycotina</taxon>
        <taxon>Leotiomycetes</taxon>
        <taxon>Helotiales</taxon>
        <taxon>Mollisiaceae</taxon>
        <taxon>Phialocephala</taxon>
        <taxon>Phialocephala fortinii species complex</taxon>
    </lineage>
</organism>